<reference evidence="3" key="1">
    <citation type="submission" date="2022-05" db="EMBL/GenBank/DDBJ databases">
        <title>The Musa troglodytarum L. genome provides insights into the mechanism of non-climacteric behaviour and enrichment of carotenoids.</title>
        <authorList>
            <person name="Wang J."/>
        </authorList>
    </citation>
    <scope>NUCLEOTIDE SEQUENCE</scope>
    <source>
        <tissue evidence="3">Leaf</tissue>
    </source>
</reference>
<feature type="chain" id="PRO_5039286338" description="Secreted protein" evidence="2">
    <location>
        <begin position="19"/>
        <end position="85"/>
    </location>
</feature>
<keyword evidence="2" id="KW-0732">Signal</keyword>
<accession>A0A9E7L4U5</accession>
<feature type="compositionally biased region" description="Pro residues" evidence="1">
    <location>
        <begin position="68"/>
        <end position="85"/>
    </location>
</feature>
<evidence type="ECO:0000313" key="3">
    <source>
        <dbReference type="EMBL" id="URE44242.1"/>
    </source>
</evidence>
<evidence type="ECO:0000256" key="2">
    <source>
        <dbReference type="SAM" id="SignalP"/>
    </source>
</evidence>
<evidence type="ECO:0000256" key="1">
    <source>
        <dbReference type="SAM" id="MobiDB-lite"/>
    </source>
</evidence>
<dbReference type="EMBL" id="CP097511">
    <property type="protein sequence ID" value="URE44242.1"/>
    <property type="molecule type" value="Genomic_DNA"/>
</dbReference>
<sequence length="85" mass="9458">MWAILWLSTSSLFLTLFARRLFLRRPAFVDGEFAFHSCRRCAKEEEQEEGSQVPSAPPPILFSASSSPPKPLPHAPPPPVGIIKN</sequence>
<organism evidence="3 4">
    <name type="scientific">Musa troglodytarum</name>
    <name type="common">fe'i banana</name>
    <dbReference type="NCBI Taxonomy" id="320322"/>
    <lineage>
        <taxon>Eukaryota</taxon>
        <taxon>Viridiplantae</taxon>
        <taxon>Streptophyta</taxon>
        <taxon>Embryophyta</taxon>
        <taxon>Tracheophyta</taxon>
        <taxon>Spermatophyta</taxon>
        <taxon>Magnoliopsida</taxon>
        <taxon>Liliopsida</taxon>
        <taxon>Zingiberales</taxon>
        <taxon>Musaceae</taxon>
        <taxon>Musa</taxon>
    </lineage>
</organism>
<dbReference type="Proteomes" id="UP001055439">
    <property type="component" value="Chromosome 9"/>
</dbReference>
<proteinExistence type="predicted"/>
<dbReference type="AlphaFoldDB" id="A0A9E7L4U5"/>
<feature type="region of interest" description="Disordered" evidence="1">
    <location>
        <begin position="44"/>
        <end position="85"/>
    </location>
</feature>
<feature type="signal peptide" evidence="2">
    <location>
        <begin position="1"/>
        <end position="18"/>
    </location>
</feature>
<evidence type="ECO:0008006" key="5">
    <source>
        <dbReference type="Google" id="ProtNLM"/>
    </source>
</evidence>
<gene>
    <name evidence="3" type="ORF">MUK42_33442</name>
</gene>
<protein>
    <recommendedName>
        <fullName evidence="5">Secreted protein</fullName>
    </recommendedName>
</protein>
<evidence type="ECO:0000313" key="4">
    <source>
        <dbReference type="Proteomes" id="UP001055439"/>
    </source>
</evidence>
<keyword evidence="4" id="KW-1185">Reference proteome</keyword>
<name>A0A9E7L4U5_9LILI</name>